<dbReference type="VEuPathDB" id="VectorBase:GMOY011045"/>
<keyword evidence="2" id="KW-1185">Reference proteome</keyword>
<dbReference type="EMBL" id="CCAG010021475">
    <property type="status" value="NOT_ANNOTATED_CDS"/>
    <property type="molecule type" value="Genomic_DNA"/>
</dbReference>
<dbReference type="EnsemblMetazoa" id="GMOY011045-RA">
    <property type="protein sequence ID" value="GMOY011045-PA"/>
    <property type="gene ID" value="GMOY011045"/>
</dbReference>
<accession>A0A1B0GCL9</accession>
<dbReference type="AlphaFoldDB" id="A0A1B0GCL9"/>
<dbReference type="Proteomes" id="UP000092444">
    <property type="component" value="Unassembled WGS sequence"/>
</dbReference>
<proteinExistence type="predicted"/>
<organism evidence="1 2">
    <name type="scientific">Glossina morsitans morsitans</name>
    <name type="common">Savannah tsetse fly</name>
    <dbReference type="NCBI Taxonomy" id="37546"/>
    <lineage>
        <taxon>Eukaryota</taxon>
        <taxon>Metazoa</taxon>
        <taxon>Ecdysozoa</taxon>
        <taxon>Arthropoda</taxon>
        <taxon>Hexapoda</taxon>
        <taxon>Insecta</taxon>
        <taxon>Pterygota</taxon>
        <taxon>Neoptera</taxon>
        <taxon>Endopterygota</taxon>
        <taxon>Diptera</taxon>
        <taxon>Brachycera</taxon>
        <taxon>Muscomorpha</taxon>
        <taxon>Hippoboscoidea</taxon>
        <taxon>Glossinidae</taxon>
        <taxon>Glossina</taxon>
    </lineage>
</organism>
<evidence type="ECO:0000313" key="1">
    <source>
        <dbReference type="EnsemblMetazoa" id="GMOY011045-PA"/>
    </source>
</evidence>
<reference evidence="1" key="1">
    <citation type="submission" date="2020-05" db="UniProtKB">
        <authorList>
            <consortium name="EnsemblMetazoa"/>
        </authorList>
    </citation>
    <scope>IDENTIFICATION</scope>
    <source>
        <strain evidence="1">Yale</strain>
    </source>
</reference>
<name>A0A1B0GCL9_GLOMM</name>
<evidence type="ECO:0000313" key="2">
    <source>
        <dbReference type="Proteomes" id="UP000092444"/>
    </source>
</evidence>
<sequence length="70" mass="8250">MAPKSRKKKAHDAALKPTFSKFSDEIFTKLCLNAAAESIPDQHEILSRRFIWHWYFDHDHQNNGKKKLRA</sequence>
<protein>
    <submittedName>
        <fullName evidence="1">Uncharacterized protein</fullName>
    </submittedName>
</protein>